<protein>
    <submittedName>
        <fullName evidence="5">Lysozyme-like protein</fullName>
    </submittedName>
</protein>
<feature type="non-terminal residue" evidence="5">
    <location>
        <position position="232"/>
    </location>
</feature>
<reference evidence="5 6" key="1">
    <citation type="submission" date="2016-07" db="EMBL/GenBank/DDBJ databases">
        <title>Pervasive Adenine N6-methylation of Active Genes in Fungi.</title>
        <authorList>
            <consortium name="DOE Joint Genome Institute"/>
            <person name="Mondo S.J."/>
            <person name="Dannebaum R.O."/>
            <person name="Kuo R.C."/>
            <person name="Labutti K."/>
            <person name="Haridas S."/>
            <person name="Kuo A."/>
            <person name="Salamov A."/>
            <person name="Ahrendt S.R."/>
            <person name="Lipzen A."/>
            <person name="Sullivan W."/>
            <person name="Andreopoulos W.B."/>
            <person name="Clum A."/>
            <person name="Lindquist E."/>
            <person name="Daum C."/>
            <person name="Ramamoorthy G.K."/>
            <person name="Gryganskyi A."/>
            <person name="Culley D."/>
            <person name="Magnuson J.K."/>
            <person name="James T.Y."/>
            <person name="O'Malley M.A."/>
            <person name="Stajich J.E."/>
            <person name="Spatafora J.W."/>
            <person name="Visel A."/>
            <person name="Grigoriev I.V."/>
        </authorList>
    </citation>
    <scope>NUCLEOTIDE SEQUENCE [LARGE SCALE GENOMIC DNA]</scope>
    <source>
        <strain evidence="5 6">ATCC 12442</strain>
    </source>
</reference>
<dbReference type="CDD" id="cd00737">
    <property type="entry name" value="lyz_endolysin_autolysin"/>
    <property type="match status" value="1"/>
</dbReference>
<dbReference type="GO" id="GO:0031640">
    <property type="term" value="P:killing of cells of another organism"/>
    <property type="evidence" value="ECO:0007669"/>
    <property type="project" value="UniProtKB-KW"/>
</dbReference>
<keyword evidence="2" id="KW-0081">Bacteriolytic enzyme</keyword>
<dbReference type="RefSeq" id="XP_040740598.1">
    <property type="nucleotide sequence ID" value="XM_040888577.1"/>
</dbReference>
<dbReference type="EMBL" id="MCFD01000015">
    <property type="protein sequence ID" value="ORX66610.1"/>
    <property type="molecule type" value="Genomic_DNA"/>
</dbReference>
<evidence type="ECO:0000256" key="2">
    <source>
        <dbReference type="ARBA" id="ARBA00022638"/>
    </source>
</evidence>
<evidence type="ECO:0000313" key="5">
    <source>
        <dbReference type="EMBL" id="ORX66610.1"/>
    </source>
</evidence>
<organism evidence="5 6">
    <name type="scientific">Linderina pennispora</name>
    <dbReference type="NCBI Taxonomy" id="61395"/>
    <lineage>
        <taxon>Eukaryota</taxon>
        <taxon>Fungi</taxon>
        <taxon>Fungi incertae sedis</taxon>
        <taxon>Zoopagomycota</taxon>
        <taxon>Kickxellomycotina</taxon>
        <taxon>Kickxellomycetes</taxon>
        <taxon>Kickxellales</taxon>
        <taxon>Kickxellaceae</taxon>
        <taxon>Linderina</taxon>
    </lineage>
</organism>
<dbReference type="Gene3D" id="2.30.30.40">
    <property type="entry name" value="SH3 Domains"/>
    <property type="match status" value="1"/>
</dbReference>
<keyword evidence="6" id="KW-1185">Reference proteome</keyword>
<evidence type="ECO:0000313" key="6">
    <source>
        <dbReference type="Proteomes" id="UP000193922"/>
    </source>
</evidence>
<dbReference type="InterPro" id="IPR002196">
    <property type="entry name" value="Glyco_hydro_24"/>
</dbReference>
<dbReference type="GO" id="GO:0009253">
    <property type="term" value="P:peptidoglycan catabolic process"/>
    <property type="evidence" value="ECO:0007669"/>
    <property type="project" value="InterPro"/>
</dbReference>
<dbReference type="InterPro" id="IPR023346">
    <property type="entry name" value="Lysozyme-like_dom_sf"/>
</dbReference>
<feature type="signal peptide" evidence="4">
    <location>
        <begin position="1"/>
        <end position="20"/>
    </location>
</feature>
<dbReference type="AlphaFoldDB" id="A0A1Y1VZC0"/>
<gene>
    <name evidence="5" type="ORF">DL89DRAFT_270145</name>
</gene>
<sequence length="232" mass="24516">MRFVAIAALLLATTSQLVSGYAIKGDTVNCRSGPGTSSNVVRTYKKGAQVTLSCQTPGTKVNGNELWDKTQHGCYVSDYYVDTGNGYVAKKCPKGTGGKPGGSSSGYCKSVNAASLNLIKEFEGFVKSPAPDPIGLPTVGYGHLCQSKGCKEVKYKFPLSKSTAEALLKDDIPKYTCLGKYLNGKVKLNQNQWGALVSWVFNMGCGAAQSSSLVKRLNAGENPGKVIAAELP</sequence>
<dbReference type="GO" id="GO:0016998">
    <property type="term" value="P:cell wall macromolecule catabolic process"/>
    <property type="evidence" value="ECO:0007669"/>
    <property type="project" value="InterPro"/>
</dbReference>
<dbReference type="PANTHER" id="PTHR38107:SF3">
    <property type="entry name" value="LYSOZYME RRRD-RELATED"/>
    <property type="match status" value="1"/>
</dbReference>
<dbReference type="GO" id="GO:0042742">
    <property type="term" value="P:defense response to bacterium"/>
    <property type="evidence" value="ECO:0007669"/>
    <property type="project" value="UniProtKB-KW"/>
</dbReference>
<dbReference type="InterPro" id="IPR033907">
    <property type="entry name" value="Endolysin_autolysin"/>
</dbReference>
<dbReference type="InterPro" id="IPR023347">
    <property type="entry name" value="Lysozyme_dom_sf"/>
</dbReference>
<feature type="chain" id="PRO_5012440561" evidence="4">
    <location>
        <begin position="21"/>
        <end position="232"/>
    </location>
</feature>
<evidence type="ECO:0000256" key="4">
    <source>
        <dbReference type="SAM" id="SignalP"/>
    </source>
</evidence>
<dbReference type="PANTHER" id="PTHR38107">
    <property type="match status" value="1"/>
</dbReference>
<dbReference type="Proteomes" id="UP000193922">
    <property type="component" value="Unassembled WGS sequence"/>
</dbReference>
<evidence type="ECO:0000256" key="3">
    <source>
        <dbReference type="ARBA" id="ARBA00023200"/>
    </source>
</evidence>
<accession>A0A1Y1VZC0</accession>
<keyword evidence="1" id="KW-0929">Antimicrobial</keyword>
<dbReference type="GO" id="GO:0003796">
    <property type="term" value="F:lysozyme activity"/>
    <property type="evidence" value="ECO:0007669"/>
    <property type="project" value="InterPro"/>
</dbReference>
<name>A0A1Y1VZC0_9FUNG</name>
<proteinExistence type="predicted"/>
<dbReference type="Gene3D" id="1.10.530.40">
    <property type="match status" value="1"/>
</dbReference>
<keyword evidence="3" id="KW-1035">Host cytoplasm</keyword>
<dbReference type="Pfam" id="PF00959">
    <property type="entry name" value="Phage_lysozyme"/>
    <property type="match status" value="1"/>
</dbReference>
<dbReference type="InterPro" id="IPR051018">
    <property type="entry name" value="Bacteriophage_GH24"/>
</dbReference>
<comment type="caution">
    <text evidence="5">The sequence shown here is derived from an EMBL/GenBank/DDBJ whole genome shotgun (WGS) entry which is preliminary data.</text>
</comment>
<dbReference type="SUPFAM" id="SSF53955">
    <property type="entry name" value="Lysozyme-like"/>
    <property type="match status" value="1"/>
</dbReference>
<evidence type="ECO:0000256" key="1">
    <source>
        <dbReference type="ARBA" id="ARBA00022529"/>
    </source>
</evidence>
<dbReference type="GeneID" id="63805225"/>
<keyword evidence="4" id="KW-0732">Signal</keyword>
<dbReference type="OrthoDB" id="5358886at2759"/>